<sequence length="1823" mass="197176">MRLFRRSTKITAFMMSLLLMLSVLNPVFGAAESKAEGEAAGTGVPADIEGHWAKALLTEWLADGKIQGYPDGTFKPDKSVTRGEFAALVNRSFGFREKAEIAFNDLKPSDWAFGDIAIAVKAGYLEGYDDGTVGSDQSITRQEAAVIAARLLGLDTAGSASGFEAFGDAGQMAAWSRGSIAAVAAIGVMEGYETGRFEPEAEITRAEAVVTLDRASSAERKGTTVYDKSGTYGPADEPITVKGDVMIAVEGVTLRNMIITGDLLLAEGIGEGDAFLTNVTVKGTTTIKAGGANSVHLEDSTFVTVVIDKAAGTVRVVAEGATTIAEVVLNSSAIVDTTGLTGEGLLRALLSENMPKDARVKLSGGFEHVTIAAASVSVEVVQGKIKELTISRQAAGVTLQLSKEAAIVSLIVDAVASITGQGGIETATISEYAKGTRFERQPDKMKGAGAPTSSPAATTDPGVTTPTPAPTATATPTPAPTATATPTPAPTATATPTPAPTATATPTPAPTATATPSPTPTATTEPTPTQKPAALLVKNGVPNADILIGSSAGGLEQYAATELQSVISMISGAELPIVRGDIGSETVSAALSNSAMNIGKSGSYSFRIDLVNNSGKKAQVNFTQLGGDPLTIDPLNEIELAVDEAAGVNGTLHVPWNAADGTHNVIIQATVDGIALDPLTLTVQLDRNVIYNPDFEAANLDGWWAPAGVGVWDGGVSHGGGHSMRMDMVAAGYTYSRTDRELHLEPGQEYVLQAWMKGEKAGKATVEFRELKNGVGDIPGGSAKHTVAVGEDWTLVEVRYTRNPEHDFDFNWINFWSFSQSGEGTGKLWIDDVTLRAVEKAPLSAKLLDSMLNVKRSGDYPFRIDVANNREQPVNVSFAQTDSGPLFVQPIAGIELAGNESRTVTGTLRVPASVTDGTYTATLLASADGIALDPLTLSVQLDRNVIYNPDFEAANLDGWWAPAGVGVWDSSVSHGGGHSMRMDMVAAGYTYSRTDRELHLEPGQEYVLQAWMKGEKAGKATVEFRELKNGVGDIPGGSAKHTVAVGEDWTLVEVRYTRNPDHDFDFNWINFWSFSQAAEGTGKLWIDDVTLRAVEEEEQEASAESKKVSVLSNEAESGEERIRIILATPESYAGLSDRYADDLAFLQGSDGFAVRKSGNRIYIIGSEPRGVLNGIYDFLEKNTGILWTRSTDVGSIYEPASTIKADKTDYREKSPFQVRGWHTTGTGVTGVPKYDFGTMEMLTRNKLNAKFAEFENLSYWGEHESMGIKAVNLGHNLGFWLPNEEFFASHPEYYNWENGGYVPVSHKTQINFYNPDVPGVIAEKVKQFHSVHGTQYIGIGINDNHSFTQSEESRQPFTTPDGVVVQPDDPAYKSTVFFTFLNKVAAEVKKTYPDVRIVSYAYFFTETPPKVELEDNILIVMAPASEDERIPLNTSDTESNNYGYKVLLEQWAQKTKNVVMYNYYGCCYPASYERPIAEKVQADMQFYRDLGIMGVLPEGVLDAGDQAWGVNALQFWLFHKLFWNPDADLEALKNEFIQKAYGAAAEPMKRYYELIEQGWNFDRQPINWYSNESQLIGQYIIAAGIKDEARSALDEAWGLAEGQAKARIEPIRSTFNQMVFLYGELPNLSANAVKTTATKEEILQSLDFSTGPWVNAEPVTTFLVMKSMKPVPVETKVYLLWDDENLYVGYESFDDDQEGMIVSDAPNGWWSSGADDSVETHLSGGQGSTTYAFFTNPDAVKFVYKTGPTFSPTTQFEVSAQRKSDRWNVIQAIPFASFGFDPKASSTFEALFFRNYHGNKGLFGWGGGTVWSPADQSPVHLIE</sequence>
<organism evidence="5 6">
    <name type="scientific">Paenibacillus contaminans</name>
    <dbReference type="NCBI Taxonomy" id="450362"/>
    <lineage>
        <taxon>Bacteria</taxon>
        <taxon>Bacillati</taxon>
        <taxon>Bacillota</taxon>
        <taxon>Bacilli</taxon>
        <taxon>Bacillales</taxon>
        <taxon>Paenibacillaceae</taxon>
        <taxon>Paenibacillus</taxon>
    </lineage>
</organism>
<evidence type="ECO:0000256" key="2">
    <source>
        <dbReference type="SAM" id="MobiDB-lite"/>
    </source>
</evidence>
<dbReference type="Pfam" id="PF02018">
    <property type="entry name" value="CBM_4_9"/>
    <property type="match status" value="2"/>
</dbReference>
<evidence type="ECO:0000256" key="1">
    <source>
        <dbReference type="ARBA" id="ARBA00022801"/>
    </source>
</evidence>
<dbReference type="InterPro" id="IPR003305">
    <property type="entry name" value="CenC_carb-bd"/>
</dbReference>
<feature type="region of interest" description="Disordered" evidence="2">
    <location>
        <begin position="435"/>
        <end position="529"/>
    </location>
</feature>
<feature type="domain" description="SLH" evidence="4">
    <location>
        <begin position="163"/>
        <end position="226"/>
    </location>
</feature>
<dbReference type="InterPro" id="IPR032287">
    <property type="entry name" value="DUF4838"/>
</dbReference>
<evidence type="ECO:0000313" key="5">
    <source>
        <dbReference type="EMBL" id="RAV17689.1"/>
    </source>
</evidence>
<dbReference type="GO" id="GO:0016798">
    <property type="term" value="F:hydrolase activity, acting on glycosyl bonds"/>
    <property type="evidence" value="ECO:0007669"/>
    <property type="project" value="InterPro"/>
</dbReference>
<feature type="chain" id="PRO_5038377641" description="SLH domain-containing protein" evidence="3">
    <location>
        <begin position="31"/>
        <end position="1823"/>
    </location>
</feature>
<dbReference type="PANTHER" id="PTHR47406:SF2">
    <property type="entry name" value="ALPHA GLUCURONIDASE N-TERMINAL DOMAIN-CONTAINING PROTEIN"/>
    <property type="match status" value="1"/>
</dbReference>
<keyword evidence="3" id="KW-0732">Signal</keyword>
<dbReference type="Gene3D" id="2.60.40.1190">
    <property type="match status" value="1"/>
</dbReference>
<evidence type="ECO:0000313" key="6">
    <source>
        <dbReference type="Proteomes" id="UP000250369"/>
    </source>
</evidence>
<dbReference type="EMBL" id="QMFB01000018">
    <property type="protein sequence ID" value="RAV17689.1"/>
    <property type="molecule type" value="Genomic_DNA"/>
</dbReference>
<name>A0A329MC76_9BACL</name>
<dbReference type="SUPFAM" id="SSF55545">
    <property type="entry name" value="beta-N-acetylhexosaminidase-like domain"/>
    <property type="match status" value="1"/>
</dbReference>
<dbReference type="InterPro" id="IPR008979">
    <property type="entry name" value="Galactose-bd-like_sf"/>
</dbReference>
<dbReference type="Pfam" id="PF00395">
    <property type="entry name" value="SLH"/>
    <property type="match status" value="3"/>
</dbReference>
<dbReference type="GO" id="GO:0005975">
    <property type="term" value="P:carbohydrate metabolic process"/>
    <property type="evidence" value="ECO:0007669"/>
    <property type="project" value="UniProtKB-ARBA"/>
</dbReference>
<dbReference type="InterPro" id="IPR001119">
    <property type="entry name" value="SLH_dom"/>
</dbReference>
<dbReference type="Gene3D" id="2.60.120.260">
    <property type="entry name" value="Galactose-binding domain-like"/>
    <property type="match status" value="2"/>
</dbReference>
<proteinExistence type="predicted"/>
<keyword evidence="6" id="KW-1185">Reference proteome</keyword>
<dbReference type="InterPro" id="IPR029018">
    <property type="entry name" value="Hex-like_dom2"/>
</dbReference>
<evidence type="ECO:0000256" key="3">
    <source>
        <dbReference type="SAM" id="SignalP"/>
    </source>
</evidence>
<protein>
    <recommendedName>
        <fullName evidence="4">SLH domain-containing protein</fullName>
    </recommendedName>
</protein>
<keyword evidence="1" id="KW-0378">Hydrolase</keyword>
<dbReference type="Gene3D" id="3.30.379.10">
    <property type="entry name" value="Chitobiase/beta-hexosaminidase domain 2-like"/>
    <property type="match status" value="1"/>
</dbReference>
<dbReference type="SUPFAM" id="SSF49344">
    <property type="entry name" value="CBD9-like"/>
    <property type="match status" value="1"/>
</dbReference>
<dbReference type="PANTHER" id="PTHR47406">
    <property type="entry name" value="COAGULATION FACTOR 5/8 TYPE, C-TERMINAL"/>
    <property type="match status" value="1"/>
</dbReference>
<feature type="domain" description="SLH" evidence="4">
    <location>
        <begin position="99"/>
        <end position="162"/>
    </location>
</feature>
<feature type="signal peptide" evidence="3">
    <location>
        <begin position="1"/>
        <end position="30"/>
    </location>
</feature>
<dbReference type="Pfam" id="PF16126">
    <property type="entry name" value="DUF4838"/>
    <property type="match status" value="1"/>
</dbReference>
<reference evidence="5 6" key="1">
    <citation type="journal article" date="2009" name="Int. J. Syst. Evol. Microbiol.">
        <title>Paenibacillus contaminans sp. nov., isolated from a contaminated laboratory plate.</title>
        <authorList>
            <person name="Chou J.H."/>
            <person name="Lee J.H."/>
            <person name="Lin M.C."/>
            <person name="Chang P.S."/>
            <person name="Arun A.B."/>
            <person name="Young C.C."/>
            <person name="Chen W.M."/>
        </authorList>
    </citation>
    <scope>NUCLEOTIDE SEQUENCE [LARGE SCALE GENOMIC DNA]</scope>
    <source>
        <strain evidence="5 6">CKOBP-6</strain>
    </source>
</reference>
<feature type="compositionally biased region" description="Basic and acidic residues" evidence="2">
    <location>
        <begin position="435"/>
        <end position="446"/>
    </location>
</feature>
<feature type="compositionally biased region" description="Low complexity" evidence="2">
    <location>
        <begin position="447"/>
        <end position="529"/>
    </location>
</feature>
<gene>
    <name evidence="5" type="ORF">DQG23_26545</name>
</gene>
<dbReference type="Proteomes" id="UP000250369">
    <property type="component" value="Unassembled WGS sequence"/>
</dbReference>
<dbReference type="PROSITE" id="PS51272">
    <property type="entry name" value="SLH"/>
    <property type="match status" value="3"/>
</dbReference>
<feature type="domain" description="SLH" evidence="4">
    <location>
        <begin position="40"/>
        <end position="98"/>
    </location>
</feature>
<accession>A0A329MC76</accession>
<evidence type="ECO:0000259" key="4">
    <source>
        <dbReference type="PROSITE" id="PS51272"/>
    </source>
</evidence>
<comment type="caution">
    <text evidence="5">The sequence shown here is derived from an EMBL/GenBank/DDBJ whole genome shotgun (WGS) entry which is preliminary data.</text>
</comment>
<dbReference type="SUPFAM" id="SSF49785">
    <property type="entry name" value="Galactose-binding domain-like"/>
    <property type="match status" value="2"/>
</dbReference>